<dbReference type="CDD" id="cd14066">
    <property type="entry name" value="STKc_IRAK"/>
    <property type="match status" value="2"/>
</dbReference>
<dbReference type="FunFam" id="3.30.200.20:FF:000112">
    <property type="entry name" value="Lectin-domain containing receptor kinase A4.3"/>
    <property type="match status" value="1"/>
</dbReference>
<evidence type="ECO:0000256" key="14">
    <source>
        <dbReference type="ARBA" id="ARBA00022989"/>
    </source>
</evidence>
<dbReference type="CDD" id="cd06899">
    <property type="entry name" value="lectin_legume_LecRK_Arcelin_ConA"/>
    <property type="match status" value="2"/>
</dbReference>
<dbReference type="SMART" id="SM00220">
    <property type="entry name" value="S_TKc"/>
    <property type="match status" value="2"/>
</dbReference>
<keyword evidence="16" id="KW-0675">Receptor</keyword>
<dbReference type="Gene3D" id="1.10.510.10">
    <property type="entry name" value="Transferase(Phosphotransferase) domain 1"/>
    <property type="match status" value="2"/>
</dbReference>
<keyword evidence="5" id="KW-1003">Cell membrane</keyword>
<dbReference type="EC" id="2.7.11.1" evidence="4"/>
<dbReference type="FunFam" id="3.30.200.20:FF:000811">
    <property type="entry name" value="L-type lectin-domain containing receptor kinase V.9"/>
    <property type="match status" value="1"/>
</dbReference>
<evidence type="ECO:0000256" key="16">
    <source>
        <dbReference type="ARBA" id="ARBA00023170"/>
    </source>
</evidence>
<evidence type="ECO:0000256" key="11">
    <source>
        <dbReference type="ARBA" id="ARBA00022741"/>
    </source>
</evidence>
<dbReference type="GO" id="GO:1901001">
    <property type="term" value="P:negative regulation of response to salt stress"/>
    <property type="evidence" value="ECO:0007669"/>
    <property type="project" value="UniProtKB-ARBA"/>
</dbReference>
<evidence type="ECO:0000256" key="10">
    <source>
        <dbReference type="ARBA" id="ARBA00022734"/>
    </source>
</evidence>
<evidence type="ECO:0000256" key="18">
    <source>
        <dbReference type="ARBA" id="ARBA00048659"/>
    </source>
</evidence>
<evidence type="ECO:0000256" key="8">
    <source>
        <dbReference type="ARBA" id="ARBA00022692"/>
    </source>
</evidence>
<evidence type="ECO:0000256" key="6">
    <source>
        <dbReference type="ARBA" id="ARBA00022527"/>
    </source>
</evidence>
<evidence type="ECO:0000256" key="19">
    <source>
        <dbReference type="ARBA" id="ARBA00048977"/>
    </source>
</evidence>
<evidence type="ECO:0000256" key="2">
    <source>
        <dbReference type="ARBA" id="ARBA00008536"/>
    </source>
</evidence>
<evidence type="ECO:0000256" key="5">
    <source>
        <dbReference type="ARBA" id="ARBA00022475"/>
    </source>
</evidence>
<dbReference type="InterPro" id="IPR008271">
    <property type="entry name" value="Ser/Thr_kinase_AS"/>
</dbReference>
<dbReference type="Gene3D" id="3.30.200.20">
    <property type="entry name" value="Phosphorylase Kinase, domain 1"/>
    <property type="match status" value="2"/>
</dbReference>
<feature type="domain" description="Protein kinase" evidence="20">
    <location>
        <begin position="1039"/>
        <end position="1316"/>
    </location>
</feature>
<accession>M8BID1</accession>
<keyword evidence="10" id="KW-0430">Lectin</keyword>
<comment type="catalytic activity">
    <reaction evidence="19">
        <text>L-seryl-[protein] + ATP = O-phospho-L-seryl-[protein] + ADP + H(+)</text>
        <dbReference type="Rhea" id="RHEA:17989"/>
        <dbReference type="Rhea" id="RHEA-COMP:9863"/>
        <dbReference type="Rhea" id="RHEA-COMP:11604"/>
        <dbReference type="ChEBI" id="CHEBI:15378"/>
        <dbReference type="ChEBI" id="CHEBI:29999"/>
        <dbReference type="ChEBI" id="CHEBI:30616"/>
        <dbReference type="ChEBI" id="CHEBI:83421"/>
        <dbReference type="ChEBI" id="CHEBI:456216"/>
        <dbReference type="EC" id="2.7.11.1"/>
    </reaction>
    <physiologicalReaction direction="left-to-right" evidence="19">
        <dbReference type="Rhea" id="RHEA:17990"/>
    </physiologicalReaction>
</comment>
<sequence>MSSVLLLNLFLSTVALNLAALAAGEDEFVFSGFKGANITVDGVATVTRNGLVDLTNGQETLKGHAFYPAPLRFRESPNGTAVKSFSVSFVFAIYPNYRPSQGMAFFIAKSTDFSSALPTQWFGVFNSASQGNASNHVFAVELDTVNNRDLHDIDANHVGINANSVVSNKSSTAGFYDDDTGSFNALNLTSGERLQLWVDYEREPTRINVTLSPVGMAKPARPLVSAIYDLSTGWQPPPQRLQLWVDYEREPTRINVTLSPVGMAKPARPLVSAIYDLSTVITEDAYLGFGSSAGRDGSRPHILGWGFFSSRNLPRLPRLGPKPRSKVLEILLPLATATSVLAVGVTIFLLVRRHRRYAELREDWEVEFGPHRFPYKDLYYATQGFRNKNLLGVGGFGRVYKGVLPKSKLEIAVKRVSHDSKQGMKEFIAEVVSIGRLQHRNLVHLLGYCRRKGQLFLVYDYVPNGSLDKYLYHHRQRDNKLQPTTLYWAQRFKIIRGVASGLLYLHEEWEQVVIHRDVKASNVLLDAEMNARLGDFGLARLYDHGIDPQSTHVVGTIGYLAPELACTGKVTPLTDVFAFGIFILEVVCGQRPIKQDAREKHPMLVDRVLEHWHNGSLLDMVDIELHGGYDVNEACLALKLGLLCSHPFVDTRPTMRQVVQYLDGDRITPELSSPVDTNFEMLAAMQNEGFDPSILVYYMCLIILSLGPNHVELCTAQAQSFVYSGFQGADVTLDGSAMVQPGGLLQLTNNSDIIGYAFHRAPLRFRPGAGGTVRSFSLSFVFAVQSEFDKESSGGMAFFVAPGRNFSGAMPGSFLGLFNASTNGRPDNRIFVAELDTFGNGEVKDIDSNHVGIDVNGLISVEAHTAGFYDDKTGSFTNLSLNSGDPMQLWVEYDAQTTQVISTLAPLGAAKPRRPLFTATTNLSDVLKDPSFVGFSGASGSLSTLYSVLGWSFGVDGPAPAINITSLPKLFRGRQEARSKVLQIVLPIATAVFITAMGTAITLLVRRHQRYAELREDWEVEFGPHRFSYKDLYHATEGFKNKNLLGEGGFGKVYKGVLPVSHLEVAVKKVSHESRQGMKEFIAEVVSIGRLRHRYLVQLLGYCRREHELILVYEYMPNGSLDKYLHCGEDKPTLDWTQRFGIINGIACGLLYLHEKWEKVVIHRDIKASNVLLDGEMNGRLGDFGLARLYDHGTDLQTTHVVGTMGYLAPELLRSGKASPLTDVYAFGTFLLEVACGQRPIKQDSEDEQIMLVDWVLEHWRNGTLLQPMDTRLHGDYDKDEASMVLKLGLLCLHPLPTARPSMNQVMEYLSGETTLPELAPTQINNVNMMHIRGFPDLTTSIGTFSGLSGGR</sequence>
<feature type="domain" description="Protein kinase" evidence="20">
    <location>
        <begin position="385"/>
        <end position="649"/>
    </location>
</feature>
<dbReference type="EnsemblPlants" id="EMT06508">
    <property type="protein sequence ID" value="EMT06508"/>
    <property type="gene ID" value="F775_23127"/>
</dbReference>
<comment type="subcellular location">
    <subcellularLocation>
        <location evidence="1">Cell membrane</location>
        <topology evidence="1">Single-pass type I membrane protein</topology>
    </subcellularLocation>
</comment>
<evidence type="ECO:0000256" key="7">
    <source>
        <dbReference type="ARBA" id="ARBA00022679"/>
    </source>
</evidence>
<keyword evidence="14" id="KW-1133">Transmembrane helix</keyword>
<keyword evidence="7" id="KW-0808">Transferase</keyword>
<reference evidence="21" key="1">
    <citation type="submission" date="2015-06" db="UniProtKB">
        <authorList>
            <consortium name="EnsemblPlants"/>
        </authorList>
    </citation>
    <scope>IDENTIFICATION</scope>
</reference>
<keyword evidence="9" id="KW-0732">Signal</keyword>
<dbReference type="InterPro" id="IPR017441">
    <property type="entry name" value="Protein_kinase_ATP_BS"/>
</dbReference>
<comment type="similarity">
    <text evidence="3">In the C-terminal section; belongs to the protein kinase superfamily. Ser/Thr protein kinase family.</text>
</comment>
<evidence type="ECO:0000313" key="21">
    <source>
        <dbReference type="EnsemblPlants" id="EMT06508"/>
    </source>
</evidence>
<dbReference type="InterPro" id="IPR050528">
    <property type="entry name" value="L-type_Lectin-RKs"/>
</dbReference>
<dbReference type="InterPro" id="IPR001220">
    <property type="entry name" value="Legume_lectin_dom"/>
</dbReference>
<evidence type="ECO:0000256" key="13">
    <source>
        <dbReference type="ARBA" id="ARBA00022840"/>
    </source>
</evidence>
<dbReference type="GO" id="GO:0004674">
    <property type="term" value="F:protein serine/threonine kinase activity"/>
    <property type="evidence" value="ECO:0007669"/>
    <property type="project" value="UniProtKB-KW"/>
</dbReference>
<dbReference type="GO" id="GO:0005886">
    <property type="term" value="C:plasma membrane"/>
    <property type="evidence" value="ECO:0007669"/>
    <property type="project" value="UniProtKB-SubCell"/>
</dbReference>
<dbReference type="SUPFAM" id="SSF49899">
    <property type="entry name" value="Concanavalin A-like lectins/glucanases"/>
    <property type="match status" value="3"/>
</dbReference>
<dbReference type="SUPFAM" id="SSF56112">
    <property type="entry name" value="Protein kinase-like (PK-like)"/>
    <property type="match status" value="2"/>
</dbReference>
<evidence type="ECO:0000259" key="20">
    <source>
        <dbReference type="PROSITE" id="PS50011"/>
    </source>
</evidence>
<dbReference type="Gene3D" id="2.60.120.200">
    <property type="match status" value="3"/>
</dbReference>
<dbReference type="Pfam" id="PF00139">
    <property type="entry name" value="Lectin_legB"/>
    <property type="match status" value="3"/>
</dbReference>
<dbReference type="GO" id="GO:0030246">
    <property type="term" value="F:carbohydrate binding"/>
    <property type="evidence" value="ECO:0007669"/>
    <property type="project" value="UniProtKB-KW"/>
</dbReference>
<dbReference type="PROSITE" id="PS50011">
    <property type="entry name" value="PROTEIN_KINASE_DOM"/>
    <property type="match status" value="2"/>
</dbReference>
<keyword evidence="8" id="KW-0812">Transmembrane</keyword>
<evidence type="ECO:0000256" key="3">
    <source>
        <dbReference type="ARBA" id="ARBA00010217"/>
    </source>
</evidence>
<dbReference type="PANTHER" id="PTHR27007">
    <property type="match status" value="1"/>
</dbReference>
<organism evidence="21">
    <name type="scientific">Aegilops tauschii</name>
    <name type="common">Tausch's goatgrass</name>
    <name type="synonym">Aegilops squarrosa</name>
    <dbReference type="NCBI Taxonomy" id="37682"/>
    <lineage>
        <taxon>Eukaryota</taxon>
        <taxon>Viridiplantae</taxon>
        <taxon>Streptophyta</taxon>
        <taxon>Embryophyta</taxon>
        <taxon>Tracheophyta</taxon>
        <taxon>Spermatophyta</taxon>
        <taxon>Magnoliopsida</taxon>
        <taxon>Liliopsida</taxon>
        <taxon>Poales</taxon>
        <taxon>Poaceae</taxon>
        <taxon>BOP clade</taxon>
        <taxon>Pooideae</taxon>
        <taxon>Triticodae</taxon>
        <taxon>Triticeae</taxon>
        <taxon>Triticinae</taxon>
        <taxon>Aegilops</taxon>
    </lineage>
</organism>
<dbReference type="FunFam" id="1.10.510.10:FF:000517">
    <property type="entry name" value="Putative receptor kinase Lecrk"/>
    <property type="match status" value="2"/>
</dbReference>
<dbReference type="InterPro" id="IPR013320">
    <property type="entry name" value="ConA-like_dom_sf"/>
</dbReference>
<comment type="catalytic activity">
    <reaction evidence="18">
        <text>L-threonyl-[protein] + ATP = O-phospho-L-threonyl-[protein] + ADP + H(+)</text>
        <dbReference type="Rhea" id="RHEA:46608"/>
        <dbReference type="Rhea" id="RHEA-COMP:11060"/>
        <dbReference type="Rhea" id="RHEA-COMP:11605"/>
        <dbReference type="ChEBI" id="CHEBI:15378"/>
        <dbReference type="ChEBI" id="CHEBI:30013"/>
        <dbReference type="ChEBI" id="CHEBI:30616"/>
        <dbReference type="ChEBI" id="CHEBI:61977"/>
        <dbReference type="ChEBI" id="CHEBI:456216"/>
        <dbReference type="EC" id="2.7.11.1"/>
    </reaction>
    <physiologicalReaction direction="left-to-right" evidence="18">
        <dbReference type="Rhea" id="RHEA:46609"/>
    </physiologicalReaction>
</comment>
<keyword evidence="17" id="KW-0325">Glycoprotein</keyword>
<dbReference type="Pfam" id="PF00069">
    <property type="entry name" value="Pkinase"/>
    <property type="match status" value="2"/>
</dbReference>
<dbReference type="PROSITE" id="PS00107">
    <property type="entry name" value="PROTEIN_KINASE_ATP"/>
    <property type="match status" value="2"/>
</dbReference>
<dbReference type="FunFam" id="2.60.120.200:FF:000112">
    <property type="entry name" value="L-type lectin-domain containing receptor kinase V.9"/>
    <property type="match status" value="1"/>
</dbReference>
<keyword evidence="12" id="KW-0418">Kinase</keyword>
<dbReference type="InterPro" id="IPR011009">
    <property type="entry name" value="Kinase-like_dom_sf"/>
</dbReference>
<keyword evidence="6" id="KW-0723">Serine/threonine-protein kinase</keyword>
<proteinExistence type="inferred from homology"/>
<evidence type="ECO:0000256" key="17">
    <source>
        <dbReference type="ARBA" id="ARBA00023180"/>
    </source>
</evidence>
<evidence type="ECO:0000256" key="1">
    <source>
        <dbReference type="ARBA" id="ARBA00004251"/>
    </source>
</evidence>
<keyword evidence="13" id="KW-0067">ATP-binding</keyword>
<evidence type="ECO:0000256" key="4">
    <source>
        <dbReference type="ARBA" id="ARBA00012513"/>
    </source>
</evidence>
<keyword evidence="15" id="KW-0472">Membrane</keyword>
<evidence type="ECO:0000256" key="15">
    <source>
        <dbReference type="ARBA" id="ARBA00023136"/>
    </source>
</evidence>
<dbReference type="FunFam" id="2.60.120.200:FF:000051">
    <property type="entry name" value="L-type lectin-domain containing receptor kinase V.9"/>
    <property type="match status" value="1"/>
</dbReference>
<evidence type="ECO:0000256" key="9">
    <source>
        <dbReference type="ARBA" id="ARBA00022729"/>
    </source>
</evidence>
<dbReference type="PROSITE" id="PS00108">
    <property type="entry name" value="PROTEIN_KINASE_ST"/>
    <property type="match status" value="2"/>
</dbReference>
<keyword evidence="11" id="KW-0547">Nucleotide-binding</keyword>
<name>M8BID1_AEGTA</name>
<protein>
    <recommendedName>
        <fullName evidence="4">non-specific serine/threonine protein kinase</fullName>
        <ecNumber evidence="4">2.7.11.1</ecNumber>
    </recommendedName>
</protein>
<evidence type="ECO:0000256" key="12">
    <source>
        <dbReference type="ARBA" id="ARBA00022777"/>
    </source>
</evidence>
<comment type="similarity">
    <text evidence="2">In the N-terminal section; belongs to the leguminous lectin family.</text>
</comment>
<dbReference type="GO" id="GO:0005524">
    <property type="term" value="F:ATP binding"/>
    <property type="evidence" value="ECO:0007669"/>
    <property type="project" value="UniProtKB-UniRule"/>
</dbReference>
<dbReference type="InterPro" id="IPR000719">
    <property type="entry name" value="Prot_kinase_dom"/>
</dbReference>